<evidence type="ECO:0000256" key="3">
    <source>
        <dbReference type="ARBA" id="ARBA00022989"/>
    </source>
</evidence>
<dbReference type="GO" id="GO:0006508">
    <property type="term" value="P:proteolysis"/>
    <property type="evidence" value="ECO:0007669"/>
    <property type="project" value="UniProtKB-KW"/>
</dbReference>
<name>A0A1M6JR01_9FIRM</name>
<comment type="subcellular location">
    <subcellularLocation>
        <location evidence="1">Membrane</location>
        <topology evidence="1">Multi-pass membrane protein</topology>
    </subcellularLocation>
</comment>
<proteinExistence type="predicted"/>
<keyword evidence="7" id="KW-0378">Hydrolase</keyword>
<dbReference type="AlphaFoldDB" id="A0A1M6JR01"/>
<evidence type="ECO:0000259" key="6">
    <source>
        <dbReference type="Pfam" id="PF01957"/>
    </source>
</evidence>
<evidence type="ECO:0000313" key="8">
    <source>
        <dbReference type="Proteomes" id="UP000184342"/>
    </source>
</evidence>
<dbReference type="PANTHER" id="PTHR33507:SF3">
    <property type="entry name" value="INNER MEMBRANE PROTEIN YBBJ"/>
    <property type="match status" value="1"/>
</dbReference>
<protein>
    <submittedName>
        <fullName evidence="7">Membrane protein implicated in regulation of membrane protease activity</fullName>
    </submittedName>
</protein>
<keyword evidence="8" id="KW-1185">Reference proteome</keyword>
<dbReference type="Proteomes" id="UP000184342">
    <property type="component" value="Unassembled WGS sequence"/>
</dbReference>
<dbReference type="PANTHER" id="PTHR33507">
    <property type="entry name" value="INNER MEMBRANE PROTEIN YBBJ"/>
    <property type="match status" value="1"/>
</dbReference>
<dbReference type="OrthoDB" id="5054at2"/>
<keyword evidence="4 5" id="KW-0472">Membrane</keyword>
<dbReference type="InterPro" id="IPR052165">
    <property type="entry name" value="Membrane_assoc_protease"/>
</dbReference>
<sequence>MEFVYWLLLFAVFVLVEIFTQGLTSIWMAGGALAALAAAFAGADFVVQVVLFLLISAVLLLFTRPFAKKYVNGRSIKTNVDSLVGKTGRVSETIDNRKPAGTVYINGLEWMARSEEGDVIVKDSIVTIEKIEGVKLIVRKTEGGDKNA</sequence>
<evidence type="ECO:0000256" key="5">
    <source>
        <dbReference type="SAM" id="Phobius"/>
    </source>
</evidence>
<dbReference type="GO" id="GO:0005886">
    <property type="term" value="C:plasma membrane"/>
    <property type="evidence" value="ECO:0007669"/>
    <property type="project" value="TreeGrafter"/>
</dbReference>
<dbReference type="GO" id="GO:0008233">
    <property type="term" value="F:peptidase activity"/>
    <property type="evidence" value="ECO:0007669"/>
    <property type="project" value="UniProtKB-KW"/>
</dbReference>
<evidence type="ECO:0000256" key="1">
    <source>
        <dbReference type="ARBA" id="ARBA00004141"/>
    </source>
</evidence>
<dbReference type="RefSeq" id="WP_073994311.1">
    <property type="nucleotide sequence ID" value="NZ_FQYT01000023.1"/>
</dbReference>
<dbReference type="SUPFAM" id="SSF141322">
    <property type="entry name" value="NfeD domain-like"/>
    <property type="match status" value="1"/>
</dbReference>
<dbReference type="Pfam" id="PF01957">
    <property type="entry name" value="NfeD"/>
    <property type="match status" value="1"/>
</dbReference>
<dbReference type="STRING" id="1122934.SAMN02745691_02046"/>
<evidence type="ECO:0000256" key="4">
    <source>
        <dbReference type="ARBA" id="ARBA00023136"/>
    </source>
</evidence>
<reference evidence="7 8" key="1">
    <citation type="submission" date="2016-11" db="EMBL/GenBank/DDBJ databases">
        <authorList>
            <person name="Jaros S."/>
            <person name="Januszkiewicz K."/>
            <person name="Wedrychowicz H."/>
        </authorList>
    </citation>
    <scope>NUCLEOTIDE SEQUENCE [LARGE SCALE GENOMIC DNA]</scope>
    <source>
        <strain evidence="7 8">DSM 15970</strain>
    </source>
</reference>
<gene>
    <name evidence="7" type="ORF">SAMN02745691_02046</name>
</gene>
<dbReference type="InterPro" id="IPR012340">
    <property type="entry name" value="NA-bd_OB-fold"/>
</dbReference>
<feature type="domain" description="NfeD-like C-terminal" evidence="6">
    <location>
        <begin position="80"/>
        <end position="140"/>
    </location>
</feature>
<dbReference type="InterPro" id="IPR002810">
    <property type="entry name" value="NfeD-like_C"/>
</dbReference>
<keyword evidence="2 5" id="KW-0812">Transmembrane</keyword>
<evidence type="ECO:0000313" key="7">
    <source>
        <dbReference type="EMBL" id="SHJ49205.1"/>
    </source>
</evidence>
<feature type="transmembrane region" description="Helical" evidence="5">
    <location>
        <begin position="45"/>
        <end position="67"/>
    </location>
</feature>
<accession>A0A1M6JR01</accession>
<keyword evidence="7" id="KW-0645">Protease</keyword>
<dbReference type="EMBL" id="FQYT01000023">
    <property type="protein sequence ID" value="SHJ49205.1"/>
    <property type="molecule type" value="Genomic_DNA"/>
</dbReference>
<organism evidence="7 8">
    <name type="scientific">Parasporobacterium paucivorans DSM 15970</name>
    <dbReference type="NCBI Taxonomy" id="1122934"/>
    <lineage>
        <taxon>Bacteria</taxon>
        <taxon>Bacillati</taxon>
        <taxon>Bacillota</taxon>
        <taxon>Clostridia</taxon>
        <taxon>Lachnospirales</taxon>
        <taxon>Lachnospiraceae</taxon>
        <taxon>Parasporobacterium</taxon>
    </lineage>
</organism>
<dbReference type="Gene3D" id="2.40.50.140">
    <property type="entry name" value="Nucleic acid-binding proteins"/>
    <property type="match status" value="1"/>
</dbReference>
<evidence type="ECO:0000256" key="2">
    <source>
        <dbReference type="ARBA" id="ARBA00022692"/>
    </source>
</evidence>
<keyword evidence="3 5" id="KW-1133">Transmembrane helix</keyword>